<organism evidence="5 6">
    <name type="scientific">Kalanchoe fedtschenkoi</name>
    <name type="common">Lavender scallops</name>
    <name type="synonym">South American air plant</name>
    <dbReference type="NCBI Taxonomy" id="63787"/>
    <lineage>
        <taxon>Eukaryota</taxon>
        <taxon>Viridiplantae</taxon>
        <taxon>Streptophyta</taxon>
        <taxon>Embryophyta</taxon>
        <taxon>Tracheophyta</taxon>
        <taxon>Spermatophyta</taxon>
        <taxon>Magnoliopsida</taxon>
        <taxon>eudicotyledons</taxon>
        <taxon>Gunneridae</taxon>
        <taxon>Pentapetalae</taxon>
        <taxon>Saxifragales</taxon>
        <taxon>Crassulaceae</taxon>
        <taxon>Kalanchoe</taxon>
    </lineage>
</organism>
<evidence type="ECO:0000259" key="4">
    <source>
        <dbReference type="PROSITE" id="PS50102"/>
    </source>
</evidence>
<feature type="region of interest" description="Disordered" evidence="3">
    <location>
        <begin position="1"/>
        <end position="192"/>
    </location>
</feature>
<feature type="compositionally biased region" description="Acidic residues" evidence="3">
    <location>
        <begin position="141"/>
        <end position="172"/>
    </location>
</feature>
<evidence type="ECO:0000313" key="5">
    <source>
        <dbReference type="EnsemblPlants" id="Kaladp0055s0041.1.v1.1"/>
    </source>
</evidence>
<dbReference type="Proteomes" id="UP000594263">
    <property type="component" value="Unplaced"/>
</dbReference>
<dbReference type="PANTHER" id="PTHR21245">
    <property type="entry name" value="HETEROGENEOUS NUCLEAR RIBONUCLEOPROTEIN"/>
    <property type="match status" value="1"/>
</dbReference>
<evidence type="ECO:0000256" key="3">
    <source>
        <dbReference type="SAM" id="MobiDB-lite"/>
    </source>
</evidence>
<feature type="compositionally biased region" description="Low complexity" evidence="3">
    <location>
        <begin position="695"/>
        <end position="705"/>
    </location>
</feature>
<feature type="region of interest" description="Disordered" evidence="3">
    <location>
        <begin position="677"/>
        <end position="779"/>
    </location>
</feature>
<feature type="compositionally biased region" description="Basic and acidic residues" evidence="3">
    <location>
        <begin position="70"/>
        <end position="100"/>
    </location>
</feature>
<dbReference type="Gramene" id="Kaladp0055s0041.1.v1.1">
    <property type="protein sequence ID" value="Kaladp0055s0041.1.v1.1"/>
    <property type="gene ID" value="Kaladp0055s0041.v1.1"/>
</dbReference>
<keyword evidence="1 2" id="KW-0694">RNA-binding</keyword>
<dbReference type="GO" id="GO:0003723">
    <property type="term" value="F:RNA binding"/>
    <property type="evidence" value="ECO:0007669"/>
    <property type="project" value="UniProtKB-UniRule"/>
</dbReference>
<feature type="compositionally biased region" description="Acidic residues" evidence="3">
    <location>
        <begin position="53"/>
        <end position="64"/>
    </location>
</feature>
<evidence type="ECO:0000256" key="1">
    <source>
        <dbReference type="ARBA" id="ARBA00022884"/>
    </source>
</evidence>
<proteinExistence type="predicted"/>
<feature type="domain" description="RRM" evidence="4">
    <location>
        <begin position="200"/>
        <end position="278"/>
    </location>
</feature>
<dbReference type="Pfam" id="PF00076">
    <property type="entry name" value="RRM_1"/>
    <property type="match status" value="3"/>
</dbReference>
<dbReference type="PROSITE" id="PS50102">
    <property type="entry name" value="RRM"/>
    <property type="match status" value="3"/>
</dbReference>
<dbReference type="CDD" id="cd00590">
    <property type="entry name" value="RRM_SF"/>
    <property type="match status" value="3"/>
</dbReference>
<dbReference type="InterPro" id="IPR012677">
    <property type="entry name" value="Nucleotide-bd_a/b_plait_sf"/>
</dbReference>
<evidence type="ECO:0000256" key="2">
    <source>
        <dbReference type="PROSITE-ProRule" id="PRU00176"/>
    </source>
</evidence>
<keyword evidence="6" id="KW-1185">Reference proteome</keyword>
<feature type="compositionally biased region" description="Low complexity" evidence="3">
    <location>
        <begin position="741"/>
        <end position="769"/>
    </location>
</feature>
<name>A0A7N0U5B5_KALFE</name>
<dbReference type="OMA" id="SEMRRPY"/>
<dbReference type="SUPFAM" id="SSF54928">
    <property type="entry name" value="RNA-binding domain, RBD"/>
    <property type="match status" value="2"/>
</dbReference>
<feature type="compositionally biased region" description="Gly residues" evidence="3">
    <location>
        <begin position="770"/>
        <end position="779"/>
    </location>
</feature>
<dbReference type="InterPro" id="IPR000504">
    <property type="entry name" value="RRM_dom"/>
</dbReference>
<accession>A0A7N0U5B5</accession>
<dbReference type="FunFam" id="3.30.70.330:FF:000187">
    <property type="entry name" value="Heterogeneous nuclear ribonucleoprotein Q"/>
    <property type="match status" value="1"/>
</dbReference>
<protein>
    <recommendedName>
        <fullName evidence="4">RRM domain-containing protein</fullName>
    </recommendedName>
</protein>
<feature type="compositionally biased region" description="Basic and acidic residues" evidence="3">
    <location>
        <begin position="173"/>
        <end position="192"/>
    </location>
</feature>
<dbReference type="Gene3D" id="3.30.70.330">
    <property type="match status" value="3"/>
</dbReference>
<sequence>MPPRAAKKMPVSLPAPGSRSERAIRASRVLPKGESLPDSDETPKRVETITVNIEEEPVEVDEVAEIGTEPLEKQEAEELDSGRKKEEVKESLDDYEKDERLELEDDETEYDPEEDGGDDYDDKEPKEDIAEEEAHNPEESIAGEENTEDTCNEGEEETEEAPEESGDEGNECDNEKLEDAEAAEEDHHDAFKERRKKKEFEVFVEGLDKDASEDDLKKVFSVVGEIMEVRLIKNPLTKKNKGFAFLRFATVGQAKRAVAELKNPVVNGKKCGVSPSQDSDTLFLGNICKTWTKEALKEKLKSYGVEDMTDLTLVEDSSNEGMNRGFAFLEFSSRSDAMDAFNCLQKKDVSFGANKSPKVSFAESFIDPGDEIMAQVKTVFVDGLHASWDENRVRRFLKKYGAIEKIELARNMPSAKRKDFCFVTFNSHDVAVNCAKSINNAEIGEGDHKAKVRARLSRPLERGRKKYAGGGVRSVRSTDISARDNRGRPAPRSFPVRGGKGVQSRLPPLPSKRQVEYRDRRLAITMPTPSKRRRITPPSRSLYGRRPPVPIYPRGNSKMEYSSRDELPPRSRSAVDYGFTEPLERSQAYRDSYSSHVLGYPDIPRGSSCILSRTAYMDDGYGKKFERPLPSFHEGRAQDYATISGSKRPYAALDGVPPRYVNAGVRYSSSRLAYDHNPPLYGDRYGDRDVGRSGSGYSVSRRSVSNQEPHWRYTSRPEYGRGAYGANESGKHSLSYGGDYTSRGADRASGSSSYSSLYTSRGAGESSSYVGGGSSGSYY</sequence>
<feature type="region of interest" description="Disordered" evidence="3">
    <location>
        <begin position="457"/>
        <end position="572"/>
    </location>
</feature>
<dbReference type="AlphaFoldDB" id="A0A7N0U5B5"/>
<dbReference type="SMART" id="SM00360">
    <property type="entry name" value="RRM"/>
    <property type="match status" value="3"/>
</dbReference>
<dbReference type="EnsemblPlants" id="Kaladp0055s0041.1.v1.1">
    <property type="protein sequence ID" value="Kaladp0055s0041.1.v1.1"/>
    <property type="gene ID" value="Kaladp0055s0041.v1.1"/>
</dbReference>
<evidence type="ECO:0000313" key="6">
    <source>
        <dbReference type="Proteomes" id="UP000594263"/>
    </source>
</evidence>
<feature type="compositionally biased region" description="Basic and acidic residues" evidence="3">
    <location>
        <begin position="513"/>
        <end position="522"/>
    </location>
</feature>
<feature type="compositionally biased region" description="Basic and acidic residues" evidence="3">
    <location>
        <begin position="123"/>
        <end position="138"/>
    </location>
</feature>
<feature type="domain" description="RRM" evidence="4">
    <location>
        <begin position="377"/>
        <end position="459"/>
    </location>
</feature>
<feature type="domain" description="RRM" evidence="4">
    <location>
        <begin position="280"/>
        <end position="364"/>
    </location>
</feature>
<dbReference type="InterPro" id="IPR035979">
    <property type="entry name" value="RBD_domain_sf"/>
</dbReference>
<reference evidence="5" key="1">
    <citation type="submission" date="2021-01" db="UniProtKB">
        <authorList>
            <consortium name="EnsemblPlants"/>
        </authorList>
    </citation>
    <scope>IDENTIFICATION</scope>
</reference>
<feature type="compositionally biased region" description="Acidic residues" evidence="3">
    <location>
        <begin position="101"/>
        <end position="122"/>
    </location>
</feature>